<evidence type="ECO:0000313" key="2">
    <source>
        <dbReference type="EMBL" id="TPN84022.1"/>
    </source>
</evidence>
<reference evidence="2 3" key="1">
    <citation type="submission" date="2019-06" db="EMBL/GenBank/DDBJ databases">
        <authorList>
            <person name="Meng X."/>
        </authorList>
    </citation>
    <scope>NUCLEOTIDE SEQUENCE [LARGE SCALE GENOMIC DNA]</scope>
    <source>
        <strain evidence="2 3">M625</strain>
    </source>
</reference>
<dbReference type="EMBL" id="VFWZ01000006">
    <property type="protein sequence ID" value="TPN84022.1"/>
    <property type="molecule type" value="Genomic_DNA"/>
</dbReference>
<dbReference type="Proteomes" id="UP000315540">
    <property type="component" value="Unassembled WGS sequence"/>
</dbReference>
<gene>
    <name evidence="2" type="ORF">FHK87_18845</name>
</gene>
<feature type="chain" id="PRO_5021231683" evidence="1">
    <location>
        <begin position="26"/>
        <end position="315"/>
    </location>
</feature>
<dbReference type="RefSeq" id="WP_140595330.1">
    <property type="nucleotide sequence ID" value="NZ_VFWZ01000006.1"/>
</dbReference>
<dbReference type="PROSITE" id="PS51257">
    <property type="entry name" value="PROKAR_LIPOPROTEIN"/>
    <property type="match status" value="1"/>
</dbReference>
<organism evidence="2 3">
    <name type="scientific">Aquimarina algicola</name>
    <dbReference type="NCBI Taxonomy" id="2589995"/>
    <lineage>
        <taxon>Bacteria</taxon>
        <taxon>Pseudomonadati</taxon>
        <taxon>Bacteroidota</taxon>
        <taxon>Flavobacteriia</taxon>
        <taxon>Flavobacteriales</taxon>
        <taxon>Flavobacteriaceae</taxon>
        <taxon>Aquimarina</taxon>
    </lineage>
</organism>
<feature type="signal peptide" evidence="1">
    <location>
        <begin position="1"/>
        <end position="25"/>
    </location>
</feature>
<protein>
    <submittedName>
        <fullName evidence="2">DUF5018 domain-containing protein</fullName>
    </submittedName>
</protein>
<proteinExistence type="predicted"/>
<accession>A0A504J668</accession>
<evidence type="ECO:0000256" key="1">
    <source>
        <dbReference type="SAM" id="SignalP"/>
    </source>
</evidence>
<dbReference type="OrthoDB" id="1157501at2"/>
<comment type="caution">
    <text evidence="2">The sequence shown here is derived from an EMBL/GenBank/DDBJ whole genome shotgun (WGS) entry which is preliminary data.</text>
</comment>
<keyword evidence="1" id="KW-0732">Signal</keyword>
<dbReference type="AlphaFoldDB" id="A0A504J668"/>
<sequence length="315" mass="35021">MNKKITLVGKLILFVLLITTISCSSDDDEIREEIVEELSGENSIISFEIAAGVLKVNADINEAGNSINQRLLPDTDLTSLDTKVVISENASISPNPETINDYTKPVTFTVTAENGNTKEYIVTFGIMDENYAAQCDVNDASKWFGGDDRESPDNPLIEPRNVGTGQTIRLVKDLYPTSFGVYFRGGFRFSSIGRLYKEDVELKLNIRNADGSILASTTTLVEGSFEGGWVDFDLSSLNLLLKNNTDYYFTWYLIDGESLAVTTGSTGNTEQIIDGIHNGPGYSGQSRKKDGTSLEDWDTWFEHSWYFNFRIEGKQ</sequence>
<evidence type="ECO:0000313" key="3">
    <source>
        <dbReference type="Proteomes" id="UP000315540"/>
    </source>
</evidence>
<keyword evidence="3" id="KW-1185">Reference proteome</keyword>
<dbReference type="Gene3D" id="2.60.40.2340">
    <property type="match status" value="1"/>
</dbReference>
<name>A0A504J668_9FLAO</name>